<evidence type="ECO:0000313" key="12">
    <source>
        <dbReference type="EMBL" id="CAB4718185.1"/>
    </source>
</evidence>
<dbReference type="EMBL" id="CAESAI010000006">
    <property type="protein sequence ID" value="CAB4333996.1"/>
    <property type="molecule type" value="Genomic_DNA"/>
</dbReference>
<gene>
    <name evidence="12" type="ORF">UFOPK2648_01272</name>
    <name evidence="13" type="ORF">UFOPK3037_00101</name>
    <name evidence="14" type="ORF">UFOPK3278_00824</name>
    <name evidence="10" type="ORF">UFOPK3406_00439</name>
    <name evidence="11" type="ORF">UFOPK3925_01069</name>
    <name evidence="15" type="ORF">UFOPK4097_00709</name>
</gene>
<dbReference type="GO" id="GO:0004640">
    <property type="term" value="F:phosphoribosylanthranilate isomerase activity"/>
    <property type="evidence" value="ECO:0007669"/>
    <property type="project" value="TreeGrafter"/>
</dbReference>
<evidence type="ECO:0000256" key="8">
    <source>
        <dbReference type="ARBA" id="ARBA00023239"/>
    </source>
</evidence>
<dbReference type="EMBL" id="CAESAD010000007">
    <property type="protein sequence ID" value="CAB4341882.1"/>
    <property type="molecule type" value="Genomic_DNA"/>
</dbReference>
<comment type="pathway">
    <text evidence="2">Amino-acid biosynthesis; L-tryptophan biosynthesis; L-tryptophan from chorismate: step 4/5.</text>
</comment>
<dbReference type="PANTHER" id="PTHR22854">
    <property type="entry name" value="TRYPTOPHAN BIOSYNTHESIS PROTEIN"/>
    <property type="match status" value="1"/>
</dbReference>
<evidence type="ECO:0000256" key="7">
    <source>
        <dbReference type="ARBA" id="ARBA00023141"/>
    </source>
</evidence>
<dbReference type="InterPro" id="IPR045186">
    <property type="entry name" value="Indole-3-glycerol_P_synth"/>
</dbReference>
<evidence type="ECO:0000313" key="10">
    <source>
        <dbReference type="EMBL" id="CAB4333996.1"/>
    </source>
</evidence>
<sequence>MNSVLDSIIQGVQEDLVARKSKIPLETLRQIANDVPRALPASQILQARNFSVIAEVKRASPSKGHLSDITDPAELALSYQSGGAQVISVLTEERRFSGSLADLDAVRRKVSVPILRKDFMVDEYQIWEARAHGADVILLIVAGLTDLQLNSLNALALELGMSVLVEIHDESELARALQIQPALIGVNARNLKTLEVDLATCHNLLPQIPSGIVGIAESGISSTNEVIDLVSSGAQAVLVGEALVTGGTPAETVAEWTQAGEQAREKFLMNRGS</sequence>
<evidence type="ECO:0000256" key="6">
    <source>
        <dbReference type="ARBA" id="ARBA00022822"/>
    </source>
</evidence>
<dbReference type="Pfam" id="PF00218">
    <property type="entry name" value="IGPS"/>
    <property type="match status" value="1"/>
</dbReference>
<dbReference type="PANTHER" id="PTHR22854:SF2">
    <property type="entry name" value="INDOLE-3-GLYCEROL-PHOSPHATE SYNTHASE"/>
    <property type="match status" value="1"/>
</dbReference>
<evidence type="ECO:0000259" key="9">
    <source>
        <dbReference type="Pfam" id="PF00218"/>
    </source>
</evidence>
<dbReference type="EMBL" id="CAFAAO010000001">
    <property type="protein sequence ID" value="CAB4793372.1"/>
    <property type="molecule type" value="Genomic_DNA"/>
</dbReference>
<evidence type="ECO:0000256" key="3">
    <source>
        <dbReference type="ARBA" id="ARBA00012362"/>
    </source>
</evidence>
<accession>A0A6J5ZL62</accession>
<proteinExistence type="inferred from homology"/>
<feature type="domain" description="Indole-3-glycerol phosphate synthase" evidence="9">
    <location>
        <begin position="5"/>
        <end position="246"/>
    </location>
</feature>
<organism evidence="11">
    <name type="scientific">freshwater metagenome</name>
    <dbReference type="NCBI Taxonomy" id="449393"/>
    <lineage>
        <taxon>unclassified sequences</taxon>
        <taxon>metagenomes</taxon>
        <taxon>ecological metagenomes</taxon>
    </lineage>
</organism>
<evidence type="ECO:0000256" key="1">
    <source>
        <dbReference type="ARBA" id="ARBA00001633"/>
    </source>
</evidence>
<dbReference type="EMBL" id="CAFBPK010000009">
    <property type="protein sequence ID" value="CAB5017279.1"/>
    <property type="molecule type" value="Genomic_DNA"/>
</dbReference>
<keyword evidence="5" id="KW-0210">Decarboxylase</keyword>
<evidence type="ECO:0000313" key="15">
    <source>
        <dbReference type="EMBL" id="CAB5017279.1"/>
    </source>
</evidence>
<dbReference type="InterPro" id="IPR013785">
    <property type="entry name" value="Aldolase_TIM"/>
</dbReference>
<dbReference type="EC" id="4.1.1.48" evidence="3"/>
<evidence type="ECO:0000313" key="14">
    <source>
        <dbReference type="EMBL" id="CAB4848520.1"/>
    </source>
</evidence>
<dbReference type="InterPro" id="IPR013798">
    <property type="entry name" value="Indole-3-glycerol_P_synth_dom"/>
</dbReference>
<name>A0A6J5ZL62_9ZZZZ</name>
<dbReference type="InterPro" id="IPR001468">
    <property type="entry name" value="Indole-3-GlycerolPSynthase_CS"/>
</dbReference>
<keyword evidence="6" id="KW-0822">Tryptophan biosynthesis</keyword>
<dbReference type="GO" id="GO:0004425">
    <property type="term" value="F:indole-3-glycerol-phosphate synthase activity"/>
    <property type="evidence" value="ECO:0007669"/>
    <property type="project" value="UniProtKB-EC"/>
</dbReference>
<dbReference type="NCBIfam" id="NF001377">
    <property type="entry name" value="PRK00278.2-4"/>
    <property type="match status" value="1"/>
</dbReference>
<keyword evidence="4" id="KW-0028">Amino-acid biosynthesis</keyword>
<comment type="catalytic activity">
    <reaction evidence="1">
        <text>1-(2-carboxyphenylamino)-1-deoxy-D-ribulose 5-phosphate + H(+) = (1S,2R)-1-C-(indol-3-yl)glycerol 3-phosphate + CO2 + H2O</text>
        <dbReference type="Rhea" id="RHEA:23476"/>
        <dbReference type="ChEBI" id="CHEBI:15377"/>
        <dbReference type="ChEBI" id="CHEBI:15378"/>
        <dbReference type="ChEBI" id="CHEBI:16526"/>
        <dbReference type="ChEBI" id="CHEBI:58613"/>
        <dbReference type="ChEBI" id="CHEBI:58866"/>
        <dbReference type="EC" id="4.1.1.48"/>
    </reaction>
</comment>
<dbReference type="HAMAP" id="MF_00134_B">
    <property type="entry name" value="IGPS_B"/>
    <property type="match status" value="1"/>
</dbReference>
<evidence type="ECO:0000256" key="2">
    <source>
        <dbReference type="ARBA" id="ARBA00004696"/>
    </source>
</evidence>
<evidence type="ECO:0000313" key="13">
    <source>
        <dbReference type="EMBL" id="CAB4793372.1"/>
    </source>
</evidence>
<evidence type="ECO:0000256" key="4">
    <source>
        <dbReference type="ARBA" id="ARBA00022605"/>
    </source>
</evidence>
<dbReference type="AlphaFoldDB" id="A0A6J5ZL62"/>
<dbReference type="GO" id="GO:0000162">
    <property type="term" value="P:L-tryptophan biosynthetic process"/>
    <property type="evidence" value="ECO:0007669"/>
    <property type="project" value="UniProtKB-UniPathway"/>
</dbReference>
<keyword evidence="8" id="KW-0456">Lyase</keyword>
<dbReference type="EMBL" id="CAEZYC010000100">
    <property type="protein sequence ID" value="CAB4718185.1"/>
    <property type="molecule type" value="Genomic_DNA"/>
</dbReference>
<dbReference type="FunFam" id="3.20.20.70:FF:000024">
    <property type="entry name" value="Indole-3-glycerol phosphate synthase"/>
    <property type="match status" value="1"/>
</dbReference>
<evidence type="ECO:0000313" key="11">
    <source>
        <dbReference type="EMBL" id="CAB4341882.1"/>
    </source>
</evidence>
<dbReference type="CDD" id="cd00331">
    <property type="entry name" value="IGPS"/>
    <property type="match status" value="1"/>
</dbReference>
<dbReference type="EMBL" id="CAFBIX010000029">
    <property type="protein sequence ID" value="CAB4848520.1"/>
    <property type="molecule type" value="Genomic_DNA"/>
</dbReference>
<evidence type="ECO:0000256" key="5">
    <source>
        <dbReference type="ARBA" id="ARBA00022793"/>
    </source>
</evidence>
<dbReference type="UniPathway" id="UPA00035">
    <property type="reaction ID" value="UER00043"/>
</dbReference>
<protein>
    <recommendedName>
        <fullName evidence="3">indole-3-glycerol-phosphate synthase</fullName>
        <ecNumber evidence="3">4.1.1.48</ecNumber>
    </recommendedName>
</protein>
<dbReference type="NCBIfam" id="NF001369">
    <property type="entry name" value="PRK00278.1-1"/>
    <property type="match status" value="1"/>
</dbReference>
<reference evidence="11" key="1">
    <citation type="submission" date="2020-05" db="EMBL/GenBank/DDBJ databases">
        <authorList>
            <person name="Chiriac C."/>
            <person name="Salcher M."/>
            <person name="Ghai R."/>
            <person name="Kavagutti S V."/>
        </authorList>
    </citation>
    <scope>NUCLEOTIDE SEQUENCE</scope>
</reference>
<dbReference type="PROSITE" id="PS00614">
    <property type="entry name" value="IGPS"/>
    <property type="match status" value="1"/>
</dbReference>
<dbReference type="InterPro" id="IPR011060">
    <property type="entry name" value="RibuloseP-bd_barrel"/>
</dbReference>
<keyword evidence="7" id="KW-0057">Aromatic amino acid biosynthesis</keyword>
<dbReference type="SUPFAM" id="SSF51366">
    <property type="entry name" value="Ribulose-phoshate binding barrel"/>
    <property type="match status" value="1"/>
</dbReference>
<dbReference type="Gene3D" id="3.20.20.70">
    <property type="entry name" value="Aldolase class I"/>
    <property type="match status" value="1"/>
</dbReference>